<dbReference type="InterPro" id="IPR011009">
    <property type="entry name" value="Kinase-like_dom_sf"/>
</dbReference>
<keyword evidence="1 7" id="KW-0808">Transferase</keyword>
<sequence length="850" mass="90638">MDTDQNATIETVDASPVTVDHRAVVPGAGVEVGAKIGRYVATSKLGAGAMGVVVGAYDPDLDRRLAIKLLKTHTRDHAAGARLEREARALAKLEHPNVVAIHDVGVHRDQVFVAMEYVEGQTLRAWMLERDQPRPCAEVLAAFRQAGEGLAAAHGVGLVHRDFKPDNVMLGRDGRVRVMDFGLARVEVESQARVETSSSDAVAFDPLDTQPEPLTRVGALVGTPVYMAPEQLEVGIADARSDQFSFCVSLYEALYGVRPFAGASIRALVEAIQGRRIEEPEDRSATRVPSWVRQVVVRGLAAAPDDRFTSMAELLAALDADPGARWRKRAVGLALVIAVGLGIRGALVPAAAPPEPCADMGAKLDGIWDDARRVEVHAAITGTGASYAEATATRVEGRLARYAGEWVEARTEACMATARGEQSEALLDLRMACLDGRADYLRAAVDVLREADAAVVLRAVEIVARLPSLARCADTDTLAAAHPLPDDDAKAAAVRALDERLAAAETIGITGAYPRALAAVDAIVFEAEILDYAPLEVRARELQGRLQARSGEHEQAAETLERAYFDALSAGMPEQAAGASTSLVRVLGSLLEERERVAQWIPHAQAVAEADGSDERRAELLNTLGIISLATDDGEAAGAYFEQSLALHRQRGADELALTPGLHNLALIAAARGDWERAEANDRQVCTIIERELGDAHPALLPCLTGLAEVAQWRGDLASARASLERGISVTRDALGPKHPRQLGPLTQLGELLVEAREPEAAIASLEQALALALARGRGPRKLGRIRFALARALVAAADADDVAIRERAWRLAVEARAGLSGEKRAAVDTWLVDALGSGVEDLEALDAEP</sequence>
<proteinExistence type="predicted"/>
<feature type="domain" description="Protein kinase" evidence="6">
    <location>
        <begin position="39"/>
        <end position="324"/>
    </location>
</feature>
<evidence type="ECO:0000259" key="6">
    <source>
        <dbReference type="PROSITE" id="PS50011"/>
    </source>
</evidence>
<evidence type="ECO:0000256" key="2">
    <source>
        <dbReference type="ARBA" id="ARBA00022741"/>
    </source>
</evidence>
<dbReference type="Gene3D" id="1.10.510.10">
    <property type="entry name" value="Transferase(Phosphotransferase) domain 1"/>
    <property type="match status" value="1"/>
</dbReference>
<dbReference type="GO" id="GO:0004674">
    <property type="term" value="F:protein serine/threonine kinase activity"/>
    <property type="evidence" value="ECO:0007669"/>
    <property type="project" value="UniProtKB-EC"/>
</dbReference>
<dbReference type="PANTHER" id="PTHR43289:SF34">
    <property type="entry name" value="SERINE_THREONINE-PROTEIN KINASE YBDM-RELATED"/>
    <property type="match status" value="1"/>
</dbReference>
<dbReference type="PROSITE" id="PS00107">
    <property type="entry name" value="PROTEIN_KINASE_ATP"/>
    <property type="match status" value="1"/>
</dbReference>
<name>A0A2S9YMM9_9BACT</name>
<evidence type="ECO:0000313" key="8">
    <source>
        <dbReference type="Proteomes" id="UP000238823"/>
    </source>
</evidence>
<dbReference type="GO" id="GO:0005524">
    <property type="term" value="F:ATP binding"/>
    <property type="evidence" value="ECO:0007669"/>
    <property type="project" value="UniProtKB-UniRule"/>
</dbReference>
<keyword evidence="3 7" id="KW-0418">Kinase</keyword>
<evidence type="ECO:0000256" key="1">
    <source>
        <dbReference type="ARBA" id="ARBA00022679"/>
    </source>
</evidence>
<dbReference type="InterPro" id="IPR008271">
    <property type="entry name" value="Ser/Thr_kinase_AS"/>
</dbReference>
<dbReference type="EC" id="2.7.11.1" evidence="7"/>
<reference evidence="7 8" key="1">
    <citation type="submission" date="2018-03" db="EMBL/GenBank/DDBJ databases">
        <title>Draft Genome Sequences of the Obligatory Marine Myxobacteria Enhygromyxa salina SWB007.</title>
        <authorList>
            <person name="Poehlein A."/>
            <person name="Moghaddam J.A."/>
            <person name="Harms H."/>
            <person name="Alanjari M."/>
            <person name="Koenig G.M."/>
            <person name="Daniel R."/>
            <person name="Schaeberle T.F."/>
        </authorList>
    </citation>
    <scope>NUCLEOTIDE SEQUENCE [LARGE SCALE GENOMIC DNA]</scope>
    <source>
        <strain evidence="7 8">SWB007</strain>
    </source>
</reference>
<evidence type="ECO:0000256" key="4">
    <source>
        <dbReference type="ARBA" id="ARBA00022840"/>
    </source>
</evidence>
<dbReference type="Pfam" id="PF13424">
    <property type="entry name" value="TPR_12"/>
    <property type="match status" value="1"/>
</dbReference>
<comment type="caution">
    <text evidence="7">The sequence shown here is derived from an EMBL/GenBank/DDBJ whole genome shotgun (WGS) entry which is preliminary data.</text>
</comment>
<dbReference type="Pfam" id="PF13374">
    <property type="entry name" value="TPR_10"/>
    <property type="match status" value="1"/>
</dbReference>
<dbReference type="Gene3D" id="3.30.200.20">
    <property type="entry name" value="Phosphorylase Kinase, domain 1"/>
    <property type="match status" value="1"/>
</dbReference>
<keyword evidence="2 5" id="KW-0547">Nucleotide-binding</keyword>
<keyword evidence="4 5" id="KW-0067">ATP-binding</keyword>
<dbReference type="SUPFAM" id="SSF48452">
    <property type="entry name" value="TPR-like"/>
    <property type="match status" value="2"/>
</dbReference>
<dbReference type="InterPro" id="IPR011990">
    <property type="entry name" value="TPR-like_helical_dom_sf"/>
</dbReference>
<protein>
    <submittedName>
        <fullName evidence="7">Serine/threonine-protein kinase PrkC</fullName>
        <ecNumber evidence="7">2.7.11.1</ecNumber>
    </submittedName>
</protein>
<dbReference type="SUPFAM" id="SSF56112">
    <property type="entry name" value="Protein kinase-like (PK-like)"/>
    <property type="match status" value="1"/>
</dbReference>
<dbReference type="AlphaFoldDB" id="A0A2S9YMM9"/>
<dbReference type="EMBL" id="PVNL01000077">
    <property type="protein sequence ID" value="PRQ06331.1"/>
    <property type="molecule type" value="Genomic_DNA"/>
</dbReference>
<dbReference type="PROSITE" id="PS00108">
    <property type="entry name" value="PROTEIN_KINASE_ST"/>
    <property type="match status" value="1"/>
</dbReference>
<dbReference type="RefSeq" id="WP_106090962.1">
    <property type="nucleotide sequence ID" value="NZ_PVNL01000077.1"/>
</dbReference>
<dbReference type="InterPro" id="IPR000719">
    <property type="entry name" value="Prot_kinase_dom"/>
</dbReference>
<dbReference type="Proteomes" id="UP000238823">
    <property type="component" value="Unassembled WGS sequence"/>
</dbReference>
<gene>
    <name evidence="7" type="primary">prkC_24</name>
    <name evidence="7" type="ORF">ENSA7_40080</name>
</gene>
<accession>A0A2S9YMM9</accession>
<dbReference type="Gene3D" id="1.25.40.10">
    <property type="entry name" value="Tetratricopeptide repeat domain"/>
    <property type="match status" value="1"/>
</dbReference>
<dbReference type="OrthoDB" id="9801841at2"/>
<dbReference type="PANTHER" id="PTHR43289">
    <property type="entry name" value="MITOGEN-ACTIVATED PROTEIN KINASE KINASE KINASE 20-RELATED"/>
    <property type="match status" value="1"/>
</dbReference>
<evidence type="ECO:0000256" key="3">
    <source>
        <dbReference type="ARBA" id="ARBA00022777"/>
    </source>
</evidence>
<dbReference type="Pfam" id="PF00069">
    <property type="entry name" value="Pkinase"/>
    <property type="match status" value="1"/>
</dbReference>
<evidence type="ECO:0000313" key="7">
    <source>
        <dbReference type="EMBL" id="PRQ06331.1"/>
    </source>
</evidence>
<feature type="binding site" evidence="5">
    <location>
        <position position="68"/>
    </location>
    <ligand>
        <name>ATP</name>
        <dbReference type="ChEBI" id="CHEBI:30616"/>
    </ligand>
</feature>
<dbReference type="InterPro" id="IPR017441">
    <property type="entry name" value="Protein_kinase_ATP_BS"/>
</dbReference>
<organism evidence="7 8">
    <name type="scientific">Enhygromyxa salina</name>
    <dbReference type="NCBI Taxonomy" id="215803"/>
    <lineage>
        <taxon>Bacteria</taxon>
        <taxon>Pseudomonadati</taxon>
        <taxon>Myxococcota</taxon>
        <taxon>Polyangia</taxon>
        <taxon>Nannocystales</taxon>
        <taxon>Nannocystaceae</taxon>
        <taxon>Enhygromyxa</taxon>
    </lineage>
</organism>
<dbReference type="CDD" id="cd14014">
    <property type="entry name" value="STKc_PknB_like"/>
    <property type="match status" value="1"/>
</dbReference>
<evidence type="ECO:0000256" key="5">
    <source>
        <dbReference type="PROSITE-ProRule" id="PRU10141"/>
    </source>
</evidence>
<dbReference type="PROSITE" id="PS50011">
    <property type="entry name" value="PROTEIN_KINASE_DOM"/>
    <property type="match status" value="1"/>
</dbReference>